<protein>
    <recommendedName>
        <fullName evidence="4">Chromo domain-containing protein</fullName>
    </recommendedName>
</protein>
<dbReference type="Gramene" id="C.cajan_15875.t">
    <property type="protein sequence ID" value="C.cajan_15875.t.cds1"/>
    <property type="gene ID" value="C.cajan_15875"/>
</dbReference>
<dbReference type="AlphaFoldDB" id="A0A151S1H1"/>
<feature type="non-terminal residue" evidence="1">
    <location>
        <position position="1"/>
    </location>
</feature>
<proteinExistence type="predicted"/>
<evidence type="ECO:0000313" key="1">
    <source>
        <dbReference type="EMBL" id="KYP48661.1"/>
    </source>
</evidence>
<name>A0A151S1H1_CAJCA</name>
<evidence type="ECO:0008006" key="4">
    <source>
        <dbReference type="Google" id="ProtNLM"/>
    </source>
</evidence>
<evidence type="ECO:0000313" key="2">
    <source>
        <dbReference type="EMBL" id="KYP61828.1"/>
    </source>
</evidence>
<evidence type="ECO:0000313" key="3">
    <source>
        <dbReference type="Proteomes" id="UP000075243"/>
    </source>
</evidence>
<dbReference type="EMBL" id="CM003610">
    <property type="protein sequence ID" value="KYP61828.1"/>
    <property type="molecule type" value="Genomic_DNA"/>
</dbReference>
<dbReference type="Proteomes" id="UP000075243">
    <property type="component" value="Chromosome 8"/>
</dbReference>
<accession>A0A151S1H1</accession>
<dbReference type="EMBL" id="KQ483494">
    <property type="protein sequence ID" value="KYP48661.1"/>
    <property type="molecule type" value="Genomic_DNA"/>
</dbReference>
<dbReference type="Gramene" id="C.cajan_28923.t">
    <property type="protein sequence ID" value="C.cajan_28923.t.cds1"/>
    <property type="gene ID" value="C.cajan_28923"/>
</dbReference>
<reference evidence="1 3" key="1">
    <citation type="journal article" date="2012" name="Nat. Biotechnol.">
        <title>Draft genome sequence of pigeonpea (Cajanus cajan), an orphan legume crop of resource-poor farmers.</title>
        <authorList>
            <person name="Varshney R.K."/>
            <person name="Chen W."/>
            <person name="Li Y."/>
            <person name="Bharti A.K."/>
            <person name="Saxena R.K."/>
            <person name="Schlueter J.A."/>
            <person name="Donoghue M.T."/>
            <person name="Azam S."/>
            <person name="Fan G."/>
            <person name="Whaley A.M."/>
            <person name="Farmer A.D."/>
            <person name="Sheridan J."/>
            <person name="Iwata A."/>
            <person name="Tuteja R."/>
            <person name="Penmetsa R.V."/>
            <person name="Wu W."/>
            <person name="Upadhyaya H.D."/>
            <person name="Yang S.P."/>
            <person name="Shah T."/>
            <person name="Saxena K.B."/>
            <person name="Michael T."/>
            <person name="McCombie W.R."/>
            <person name="Yang B."/>
            <person name="Zhang G."/>
            <person name="Yang H."/>
            <person name="Wang J."/>
            <person name="Spillane C."/>
            <person name="Cook D.R."/>
            <person name="May G.D."/>
            <person name="Xu X."/>
            <person name="Jackson S.A."/>
        </authorList>
    </citation>
    <scope>NUCLEOTIDE SEQUENCE [LARGE SCALE GENOMIC DNA]</scope>
    <source>
        <strain evidence="3">cv. Asha</strain>
    </source>
</reference>
<gene>
    <name evidence="2" type="ORF">KK1_016339</name>
    <name evidence="1" type="ORF">KK1_029641</name>
</gene>
<keyword evidence="3" id="KW-1185">Reference proteome</keyword>
<organism evidence="1 3">
    <name type="scientific">Cajanus cajan</name>
    <name type="common">Pigeon pea</name>
    <name type="synonym">Cajanus indicus</name>
    <dbReference type="NCBI Taxonomy" id="3821"/>
    <lineage>
        <taxon>Eukaryota</taxon>
        <taxon>Viridiplantae</taxon>
        <taxon>Streptophyta</taxon>
        <taxon>Embryophyta</taxon>
        <taxon>Tracheophyta</taxon>
        <taxon>Spermatophyta</taxon>
        <taxon>Magnoliopsida</taxon>
        <taxon>eudicotyledons</taxon>
        <taxon>Gunneridae</taxon>
        <taxon>Pentapetalae</taxon>
        <taxon>rosids</taxon>
        <taxon>fabids</taxon>
        <taxon>Fabales</taxon>
        <taxon>Fabaceae</taxon>
        <taxon>Papilionoideae</taxon>
        <taxon>50 kb inversion clade</taxon>
        <taxon>NPAAA clade</taxon>
        <taxon>indigoferoid/millettioid clade</taxon>
        <taxon>Phaseoleae</taxon>
        <taxon>Cajanus</taxon>
    </lineage>
</organism>
<sequence length="68" mass="7465">QALIQWNVTEPHEATWEDVQDLCQNYPLFNLEDKVSFKGKGIVTCSSQKLASGSVKTVDHVSSISEGA</sequence>